<gene>
    <name evidence="2" type="ORF">EST38_g5006</name>
</gene>
<reference evidence="2 3" key="1">
    <citation type="submission" date="2019-01" db="EMBL/GenBank/DDBJ databases">
        <title>Draft genome sequence of Psathyrella aberdarensis IHI B618.</title>
        <authorList>
            <person name="Buettner E."/>
            <person name="Kellner H."/>
        </authorList>
    </citation>
    <scope>NUCLEOTIDE SEQUENCE [LARGE SCALE GENOMIC DNA]</scope>
    <source>
        <strain evidence="2 3">IHI B618</strain>
    </source>
</reference>
<organism evidence="2 3">
    <name type="scientific">Candolleomyces aberdarensis</name>
    <dbReference type="NCBI Taxonomy" id="2316362"/>
    <lineage>
        <taxon>Eukaryota</taxon>
        <taxon>Fungi</taxon>
        <taxon>Dikarya</taxon>
        <taxon>Basidiomycota</taxon>
        <taxon>Agaricomycotina</taxon>
        <taxon>Agaricomycetes</taxon>
        <taxon>Agaricomycetidae</taxon>
        <taxon>Agaricales</taxon>
        <taxon>Agaricineae</taxon>
        <taxon>Psathyrellaceae</taxon>
        <taxon>Candolleomyces</taxon>
    </lineage>
</organism>
<dbReference type="AlphaFoldDB" id="A0A4Q2DNX6"/>
<dbReference type="Proteomes" id="UP000290288">
    <property type="component" value="Unassembled WGS sequence"/>
</dbReference>
<evidence type="ECO:0000313" key="2">
    <source>
        <dbReference type="EMBL" id="RXW20862.1"/>
    </source>
</evidence>
<proteinExistence type="predicted"/>
<evidence type="ECO:0000256" key="1">
    <source>
        <dbReference type="SAM" id="MobiDB-lite"/>
    </source>
</evidence>
<protein>
    <submittedName>
        <fullName evidence="2">Uncharacterized protein</fullName>
    </submittedName>
</protein>
<dbReference type="OrthoDB" id="2878435at2759"/>
<accession>A0A4Q2DNX6</accession>
<dbReference type="EMBL" id="SDEE01000130">
    <property type="protein sequence ID" value="RXW20862.1"/>
    <property type="molecule type" value="Genomic_DNA"/>
</dbReference>
<feature type="compositionally biased region" description="Basic and acidic residues" evidence="1">
    <location>
        <begin position="27"/>
        <end position="36"/>
    </location>
</feature>
<feature type="region of interest" description="Disordered" evidence="1">
    <location>
        <begin position="1"/>
        <end position="38"/>
    </location>
</feature>
<feature type="compositionally biased region" description="Polar residues" evidence="1">
    <location>
        <begin position="1"/>
        <end position="12"/>
    </location>
</feature>
<sequence>MATDSEGISQLMASLPSEDTDSQPKQAGDDAPKPRSEMTTFNLIRVDTSLIQRVKGKIYLVDDSKLTPFEPLPENWDKSDYYWIYGWSFPPKRYIEYLEKYGQPREEGKKPLCSTFAGYVIRWALKNESGYPYIYAKYAQVDQKSIDDGHTIWLQDFFDTSKKELAVHVLTIGCTASPTLYCRRPNLDQLRFMEGIFGKPRWYEGVMTKKEFDKSQWQ</sequence>
<evidence type="ECO:0000313" key="3">
    <source>
        <dbReference type="Proteomes" id="UP000290288"/>
    </source>
</evidence>
<comment type="caution">
    <text evidence="2">The sequence shown here is derived from an EMBL/GenBank/DDBJ whole genome shotgun (WGS) entry which is preliminary data.</text>
</comment>
<name>A0A4Q2DNX6_9AGAR</name>
<keyword evidence="3" id="KW-1185">Reference proteome</keyword>